<dbReference type="Gene3D" id="1.10.287.130">
    <property type="match status" value="1"/>
</dbReference>
<dbReference type="Gene3D" id="3.30.565.10">
    <property type="entry name" value="Histidine kinase-like ATPase, C-terminal domain"/>
    <property type="match status" value="1"/>
</dbReference>
<comment type="catalytic activity">
    <reaction evidence="1">
        <text>ATP + protein L-histidine = ADP + protein N-phospho-L-histidine.</text>
        <dbReference type="EC" id="2.7.13.3"/>
    </reaction>
</comment>
<dbReference type="PRINTS" id="PR00344">
    <property type="entry name" value="BCTRLSENSOR"/>
</dbReference>
<evidence type="ECO:0000259" key="13">
    <source>
        <dbReference type="PROSITE" id="PS50885"/>
    </source>
</evidence>
<accession>A0ABQ2E3J1</accession>
<dbReference type="InterPro" id="IPR005467">
    <property type="entry name" value="His_kinase_dom"/>
</dbReference>
<protein>
    <recommendedName>
        <fullName evidence="3">histidine kinase</fullName>
        <ecNumber evidence="3">2.7.13.3</ecNumber>
    </recommendedName>
</protein>
<dbReference type="GO" id="GO:0016301">
    <property type="term" value="F:kinase activity"/>
    <property type="evidence" value="ECO:0007669"/>
    <property type="project" value="UniProtKB-KW"/>
</dbReference>
<dbReference type="Pfam" id="PF00512">
    <property type="entry name" value="HisKA"/>
    <property type="match status" value="1"/>
</dbReference>
<evidence type="ECO:0000313" key="14">
    <source>
        <dbReference type="EMBL" id="GGJ92910.1"/>
    </source>
</evidence>
<name>A0ABQ2E3J1_9ACTN</name>
<dbReference type="InterPro" id="IPR003660">
    <property type="entry name" value="HAMP_dom"/>
</dbReference>
<dbReference type="SUPFAM" id="SSF47384">
    <property type="entry name" value="Homodimeric domain of signal transducing histidine kinase"/>
    <property type="match status" value="1"/>
</dbReference>
<dbReference type="InterPro" id="IPR003661">
    <property type="entry name" value="HisK_dim/P_dom"/>
</dbReference>
<dbReference type="EC" id="2.7.13.3" evidence="3"/>
<dbReference type="Pfam" id="PF02518">
    <property type="entry name" value="HATPase_c"/>
    <property type="match status" value="1"/>
</dbReference>
<dbReference type="RefSeq" id="WP_189107531.1">
    <property type="nucleotide sequence ID" value="NZ_BMMV01000007.1"/>
</dbReference>
<proteinExistence type="predicted"/>
<comment type="subcellular location">
    <subcellularLocation>
        <location evidence="2">Cell membrane</location>
    </subcellularLocation>
</comment>
<dbReference type="Proteomes" id="UP000660265">
    <property type="component" value="Unassembled WGS sequence"/>
</dbReference>
<evidence type="ECO:0000256" key="4">
    <source>
        <dbReference type="ARBA" id="ARBA00022553"/>
    </source>
</evidence>
<dbReference type="EMBL" id="BMMV01000007">
    <property type="protein sequence ID" value="GGJ92910.1"/>
    <property type="molecule type" value="Genomic_DNA"/>
</dbReference>
<dbReference type="PROSITE" id="PS50885">
    <property type="entry name" value="HAMP"/>
    <property type="match status" value="1"/>
</dbReference>
<dbReference type="InterPro" id="IPR004358">
    <property type="entry name" value="Sig_transdc_His_kin-like_C"/>
</dbReference>
<dbReference type="InterPro" id="IPR036097">
    <property type="entry name" value="HisK_dim/P_sf"/>
</dbReference>
<keyword evidence="9" id="KW-0902">Two-component regulatory system</keyword>
<dbReference type="CDD" id="cd00075">
    <property type="entry name" value="HATPase"/>
    <property type="match status" value="1"/>
</dbReference>
<sequence length="502" mass="54241">MRRPAVAWWGVVSRGAGRIGRPRSPRGPRPSTHSLRTKLTLINVVLLALGITIATGVSLFGLRHYLLQNIDSELTMSRNGLQRTELTVSQIESLSSLATIVEHISPRRPGAGMLPAPDSVFVLVDAQRRPINFAGVVVTERQRALARAVTDPTALSQEGGVRDVTVDGDPYRVVGARLSDGSTVLMSTSTKAVQRSLFLAFKFDAAIGGLLLVLLALITLMGANRTLRPLGDMVETATAIAEGDLTRRVPGRRDPVTEIEQLRLALNAMLQQVESAYVTRERSETQLRRFVADASHELRTPLSAIRGYLQLYEKGMLGEPAERTRALARMTGEADRMGRLVDELLTLARLDQRPVLRLRPVDLSRLVRDAADDLRAQQPDRPLDVAAAGSMLVRADESGLRQVIGNLLANIRTHTPADAPVRVELDRSGEGLVRLCVTDDGPGMTHEDADRIFDRFFRAGGGGAGSGLGMAIVHAVVRSHGGDVAIRTAPGAGLAVTVTLPR</sequence>
<dbReference type="Pfam" id="PF00672">
    <property type="entry name" value="HAMP"/>
    <property type="match status" value="1"/>
</dbReference>
<dbReference type="SMART" id="SM00388">
    <property type="entry name" value="HisKA"/>
    <property type="match status" value="1"/>
</dbReference>
<comment type="caution">
    <text evidence="14">The sequence shown here is derived from an EMBL/GenBank/DDBJ whole genome shotgun (WGS) entry which is preliminary data.</text>
</comment>
<feature type="transmembrane region" description="Helical" evidence="11">
    <location>
        <begin position="205"/>
        <end position="223"/>
    </location>
</feature>
<keyword evidence="7 14" id="KW-0418">Kinase</keyword>
<feature type="transmembrane region" description="Helical" evidence="11">
    <location>
        <begin position="41"/>
        <end position="62"/>
    </location>
</feature>
<keyword evidence="5" id="KW-0808">Transferase</keyword>
<dbReference type="InterPro" id="IPR003594">
    <property type="entry name" value="HATPase_dom"/>
</dbReference>
<reference evidence="15" key="1">
    <citation type="journal article" date="2019" name="Int. J. Syst. Evol. Microbiol.">
        <title>The Global Catalogue of Microorganisms (GCM) 10K type strain sequencing project: providing services to taxonomists for standard genome sequencing and annotation.</title>
        <authorList>
            <consortium name="The Broad Institute Genomics Platform"/>
            <consortium name="The Broad Institute Genome Sequencing Center for Infectious Disease"/>
            <person name="Wu L."/>
            <person name="Ma J."/>
        </authorList>
    </citation>
    <scope>NUCLEOTIDE SEQUENCE [LARGE SCALE GENOMIC DNA]</scope>
    <source>
        <strain evidence="15">CGMCC 4.7275</strain>
    </source>
</reference>
<dbReference type="SMART" id="SM00387">
    <property type="entry name" value="HATPase_c"/>
    <property type="match status" value="1"/>
</dbReference>
<dbReference type="Gene3D" id="6.10.340.10">
    <property type="match status" value="1"/>
</dbReference>
<dbReference type="PROSITE" id="PS50109">
    <property type="entry name" value="HIS_KIN"/>
    <property type="match status" value="1"/>
</dbReference>
<keyword evidence="4" id="KW-0597">Phosphoprotein</keyword>
<dbReference type="SUPFAM" id="SSF55874">
    <property type="entry name" value="ATPase domain of HSP90 chaperone/DNA topoisomerase II/histidine kinase"/>
    <property type="match status" value="1"/>
</dbReference>
<evidence type="ECO:0000256" key="1">
    <source>
        <dbReference type="ARBA" id="ARBA00000085"/>
    </source>
</evidence>
<evidence type="ECO:0000256" key="7">
    <source>
        <dbReference type="ARBA" id="ARBA00022777"/>
    </source>
</evidence>
<keyword evidence="6 11" id="KW-0812">Transmembrane</keyword>
<keyword evidence="10 11" id="KW-0472">Membrane</keyword>
<evidence type="ECO:0000256" key="5">
    <source>
        <dbReference type="ARBA" id="ARBA00022679"/>
    </source>
</evidence>
<evidence type="ECO:0000256" key="3">
    <source>
        <dbReference type="ARBA" id="ARBA00012438"/>
    </source>
</evidence>
<dbReference type="PANTHER" id="PTHR45436:SF5">
    <property type="entry name" value="SENSOR HISTIDINE KINASE TRCS"/>
    <property type="match status" value="1"/>
</dbReference>
<evidence type="ECO:0000259" key="12">
    <source>
        <dbReference type="PROSITE" id="PS50109"/>
    </source>
</evidence>
<dbReference type="CDD" id="cd00082">
    <property type="entry name" value="HisKA"/>
    <property type="match status" value="1"/>
</dbReference>
<evidence type="ECO:0000256" key="9">
    <source>
        <dbReference type="ARBA" id="ARBA00023012"/>
    </source>
</evidence>
<evidence type="ECO:0000256" key="8">
    <source>
        <dbReference type="ARBA" id="ARBA00022989"/>
    </source>
</evidence>
<evidence type="ECO:0000256" key="11">
    <source>
        <dbReference type="SAM" id="Phobius"/>
    </source>
</evidence>
<keyword evidence="15" id="KW-1185">Reference proteome</keyword>
<dbReference type="SMART" id="SM00304">
    <property type="entry name" value="HAMP"/>
    <property type="match status" value="1"/>
</dbReference>
<feature type="domain" description="Histidine kinase" evidence="12">
    <location>
        <begin position="293"/>
        <end position="502"/>
    </location>
</feature>
<evidence type="ECO:0000313" key="15">
    <source>
        <dbReference type="Proteomes" id="UP000660265"/>
    </source>
</evidence>
<dbReference type="PANTHER" id="PTHR45436">
    <property type="entry name" value="SENSOR HISTIDINE KINASE YKOH"/>
    <property type="match status" value="1"/>
</dbReference>
<evidence type="ECO:0000256" key="2">
    <source>
        <dbReference type="ARBA" id="ARBA00004236"/>
    </source>
</evidence>
<dbReference type="SUPFAM" id="SSF158472">
    <property type="entry name" value="HAMP domain-like"/>
    <property type="match status" value="1"/>
</dbReference>
<keyword evidence="8 11" id="KW-1133">Transmembrane helix</keyword>
<evidence type="ECO:0000256" key="10">
    <source>
        <dbReference type="ARBA" id="ARBA00023136"/>
    </source>
</evidence>
<evidence type="ECO:0000256" key="6">
    <source>
        <dbReference type="ARBA" id="ARBA00022692"/>
    </source>
</evidence>
<dbReference type="InterPro" id="IPR050428">
    <property type="entry name" value="TCS_sensor_his_kinase"/>
</dbReference>
<dbReference type="CDD" id="cd06225">
    <property type="entry name" value="HAMP"/>
    <property type="match status" value="1"/>
</dbReference>
<feature type="domain" description="HAMP" evidence="13">
    <location>
        <begin position="224"/>
        <end position="278"/>
    </location>
</feature>
<dbReference type="InterPro" id="IPR036890">
    <property type="entry name" value="HATPase_C_sf"/>
</dbReference>
<gene>
    <name evidence="14" type="primary">phoR</name>
    <name evidence="14" type="ORF">GCM10011583_25420</name>
</gene>
<organism evidence="14 15">
    <name type="scientific">Streptomyces camponoticapitis</name>
    <dbReference type="NCBI Taxonomy" id="1616125"/>
    <lineage>
        <taxon>Bacteria</taxon>
        <taxon>Bacillati</taxon>
        <taxon>Actinomycetota</taxon>
        <taxon>Actinomycetes</taxon>
        <taxon>Kitasatosporales</taxon>
        <taxon>Streptomycetaceae</taxon>
        <taxon>Streptomyces</taxon>
    </lineage>
</organism>